<dbReference type="InterPro" id="IPR000477">
    <property type="entry name" value="RT_dom"/>
</dbReference>
<dbReference type="EnsemblPlants" id="TuG1812G0100003463.01.T01">
    <property type="protein sequence ID" value="TuG1812G0100003463.01.T01.cds441725"/>
    <property type="gene ID" value="TuG1812G0100003463.01"/>
</dbReference>
<dbReference type="PROSITE" id="PS50878">
    <property type="entry name" value="RT_POL"/>
    <property type="match status" value="1"/>
</dbReference>
<organism evidence="2 3">
    <name type="scientific">Triticum urartu</name>
    <name type="common">Red wild einkorn</name>
    <name type="synonym">Crithodium urartu</name>
    <dbReference type="NCBI Taxonomy" id="4572"/>
    <lineage>
        <taxon>Eukaryota</taxon>
        <taxon>Viridiplantae</taxon>
        <taxon>Streptophyta</taxon>
        <taxon>Embryophyta</taxon>
        <taxon>Tracheophyta</taxon>
        <taxon>Spermatophyta</taxon>
        <taxon>Magnoliopsida</taxon>
        <taxon>Liliopsida</taxon>
        <taxon>Poales</taxon>
        <taxon>Poaceae</taxon>
        <taxon>BOP clade</taxon>
        <taxon>Pooideae</taxon>
        <taxon>Triticodae</taxon>
        <taxon>Triticeae</taxon>
        <taxon>Triticinae</taxon>
        <taxon>Triticum</taxon>
    </lineage>
</organism>
<reference evidence="2" key="3">
    <citation type="submission" date="2022-06" db="UniProtKB">
        <authorList>
            <consortium name="EnsemblPlants"/>
        </authorList>
    </citation>
    <scope>IDENTIFICATION</scope>
</reference>
<dbReference type="PANTHER" id="PTHR46890:SF48">
    <property type="entry name" value="RNA-DIRECTED DNA POLYMERASE"/>
    <property type="match status" value="1"/>
</dbReference>
<sequence>MMERLGFCQEWIGLIMKCVSTVRYQIKVNGSLTEHFVPTRGLRQGDPLSPYLFVICAEALSALLQDAERRGRLGDVWVCQGAPAITHLFFADDSVLMIKATREEATELKGILDLYEDCSGQCINKEKSAIMFSANTPAEHKESVKRCVGISSETWNEHYLGLLVYVG</sequence>
<reference evidence="3" key="1">
    <citation type="journal article" date="2013" name="Nature">
        <title>Draft genome of the wheat A-genome progenitor Triticum urartu.</title>
        <authorList>
            <person name="Ling H.Q."/>
            <person name="Zhao S."/>
            <person name="Liu D."/>
            <person name="Wang J."/>
            <person name="Sun H."/>
            <person name="Zhang C."/>
            <person name="Fan H."/>
            <person name="Li D."/>
            <person name="Dong L."/>
            <person name="Tao Y."/>
            <person name="Gao C."/>
            <person name="Wu H."/>
            <person name="Li Y."/>
            <person name="Cui Y."/>
            <person name="Guo X."/>
            <person name="Zheng S."/>
            <person name="Wang B."/>
            <person name="Yu K."/>
            <person name="Liang Q."/>
            <person name="Yang W."/>
            <person name="Lou X."/>
            <person name="Chen J."/>
            <person name="Feng M."/>
            <person name="Jian J."/>
            <person name="Zhang X."/>
            <person name="Luo G."/>
            <person name="Jiang Y."/>
            <person name="Liu J."/>
            <person name="Wang Z."/>
            <person name="Sha Y."/>
            <person name="Zhang B."/>
            <person name="Wu H."/>
            <person name="Tang D."/>
            <person name="Shen Q."/>
            <person name="Xue P."/>
            <person name="Zou S."/>
            <person name="Wang X."/>
            <person name="Liu X."/>
            <person name="Wang F."/>
            <person name="Yang Y."/>
            <person name="An X."/>
            <person name="Dong Z."/>
            <person name="Zhang K."/>
            <person name="Zhang X."/>
            <person name="Luo M.C."/>
            <person name="Dvorak J."/>
            <person name="Tong Y."/>
            <person name="Wang J."/>
            <person name="Yang H."/>
            <person name="Li Z."/>
            <person name="Wang D."/>
            <person name="Zhang A."/>
            <person name="Wang J."/>
        </authorList>
    </citation>
    <scope>NUCLEOTIDE SEQUENCE</scope>
    <source>
        <strain evidence="3">cv. G1812</strain>
    </source>
</reference>
<dbReference type="PANTHER" id="PTHR46890">
    <property type="entry name" value="NON-LTR RETROLELEMENT REVERSE TRANSCRIPTASE-LIKE PROTEIN-RELATED"/>
    <property type="match status" value="1"/>
</dbReference>
<accession>A0A8R7K474</accession>
<dbReference type="InterPro" id="IPR043502">
    <property type="entry name" value="DNA/RNA_pol_sf"/>
</dbReference>
<dbReference type="Proteomes" id="UP000015106">
    <property type="component" value="Chromosome 1"/>
</dbReference>
<dbReference type="Pfam" id="PF00078">
    <property type="entry name" value="RVT_1"/>
    <property type="match status" value="1"/>
</dbReference>
<dbReference type="InterPro" id="IPR052343">
    <property type="entry name" value="Retrotransposon-Effector_Assoc"/>
</dbReference>
<keyword evidence="3" id="KW-1185">Reference proteome</keyword>
<proteinExistence type="predicted"/>
<name>A0A8R7K474_TRIUA</name>
<evidence type="ECO:0000313" key="2">
    <source>
        <dbReference type="EnsemblPlants" id="TuG1812G0100003463.01.T01.cds441725"/>
    </source>
</evidence>
<feature type="domain" description="Reverse transcriptase" evidence="1">
    <location>
        <begin position="1"/>
        <end position="164"/>
    </location>
</feature>
<evidence type="ECO:0000313" key="3">
    <source>
        <dbReference type="Proteomes" id="UP000015106"/>
    </source>
</evidence>
<dbReference type="Gramene" id="TuG1812G0100003463.01.T01">
    <property type="protein sequence ID" value="TuG1812G0100003463.01.T01.cds441725"/>
    <property type="gene ID" value="TuG1812G0100003463.01"/>
</dbReference>
<protein>
    <recommendedName>
        <fullName evidence="1">Reverse transcriptase domain-containing protein</fullName>
    </recommendedName>
</protein>
<dbReference type="SUPFAM" id="SSF56672">
    <property type="entry name" value="DNA/RNA polymerases"/>
    <property type="match status" value="1"/>
</dbReference>
<reference evidence="2" key="2">
    <citation type="submission" date="2018-03" db="EMBL/GenBank/DDBJ databases">
        <title>The Triticum urartu genome reveals the dynamic nature of wheat genome evolution.</title>
        <authorList>
            <person name="Ling H."/>
            <person name="Ma B."/>
            <person name="Shi X."/>
            <person name="Liu H."/>
            <person name="Dong L."/>
            <person name="Sun H."/>
            <person name="Cao Y."/>
            <person name="Gao Q."/>
            <person name="Zheng S."/>
            <person name="Li Y."/>
            <person name="Yu Y."/>
            <person name="Du H."/>
            <person name="Qi M."/>
            <person name="Li Y."/>
            <person name="Yu H."/>
            <person name="Cui Y."/>
            <person name="Wang N."/>
            <person name="Chen C."/>
            <person name="Wu H."/>
            <person name="Zhao Y."/>
            <person name="Zhang J."/>
            <person name="Li Y."/>
            <person name="Zhou W."/>
            <person name="Zhang B."/>
            <person name="Hu W."/>
            <person name="Eijk M."/>
            <person name="Tang J."/>
            <person name="Witsenboer H."/>
            <person name="Zhao S."/>
            <person name="Li Z."/>
            <person name="Zhang A."/>
            <person name="Wang D."/>
            <person name="Liang C."/>
        </authorList>
    </citation>
    <scope>NUCLEOTIDE SEQUENCE [LARGE SCALE GENOMIC DNA]</scope>
    <source>
        <strain evidence="2">cv. G1812</strain>
    </source>
</reference>
<evidence type="ECO:0000259" key="1">
    <source>
        <dbReference type="PROSITE" id="PS50878"/>
    </source>
</evidence>
<dbReference type="AlphaFoldDB" id="A0A8R7K474"/>